<dbReference type="EMBL" id="LR796308">
    <property type="protein sequence ID" value="CAB4135899.1"/>
    <property type="molecule type" value="Genomic_DNA"/>
</dbReference>
<gene>
    <name evidence="4" type="ORF">UFOVP1350_11</name>
    <name evidence="2" type="ORF">UFOVP301_26</name>
    <name evidence="3" type="ORF">UFOVP576_2</name>
</gene>
<dbReference type="EMBL" id="LR797293">
    <property type="protein sequence ID" value="CAB4199584.1"/>
    <property type="molecule type" value="Genomic_DNA"/>
</dbReference>
<feature type="coiled-coil region" evidence="1">
    <location>
        <begin position="21"/>
        <end position="76"/>
    </location>
</feature>
<sequence>MKPTPRTDAILADDTGDSSLIRYLATLARTLERDIAELNERLIDRQQTLMETLIENQNLRRELAKAENKLNRACSKCGGE</sequence>
<evidence type="ECO:0000313" key="4">
    <source>
        <dbReference type="EMBL" id="CAB4199584.1"/>
    </source>
</evidence>
<evidence type="ECO:0000313" key="2">
    <source>
        <dbReference type="EMBL" id="CAB4135899.1"/>
    </source>
</evidence>
<proteinExistence type="predicted"/>
<dbReference type="EMBL" id="LR796550">
    <property type="protein sequence ID" value="CAB4150567.1"/>
    <property type="molecule type" value="Genomic_DNA"/>
</dbReference>
<name>A0A6J5MXB8_9CAUD</name>
<organism evidence="3">
    <name type="scientific">uncultured Caudovirales phage</name>
    <dbReference type="NCBI Taxonomy" id="2100421"/>
    <lineage>
        <taxon>Viruses</taxon>
        <taxon>Duplodnaviria</taxon>
        <taxon>Heunggongvirae</taxon>
        <taxon>Uroviricota</taxon>
        <taxon>Caudoviricetes</taxon>
        <taxon>Peduoviridae</taxon>
        <taxon>Maltschvirus</taxon>
        <taxon>Maltschvirus maltsch</taxon>
    </lineage>
</organism>
<evidence type="ECO:0000313" key="3">
    <source>
        <dbReference type="EMBL" id="CAB4150567.1"/>
    </source>
</evidence>
<evidence type="ECO:0000256" key="1">
    <source>
        <dbReference type="SAM" id="Coils"/>
    </source>
</evidence>
<accession>A0A6J5MXB8</accession>
<protein>
    <submittedName>
        <fullName evidence="3">Uncharacterized protein</fullName>
    </submittedName>
</protein>
<keyword evidence="1" id="KW-0175">Coiled coil</keyword>
<reference evidence="3" key="1">
    <citation type="submission" date="2020-04" db="EMBL/GenBank/DDBJ databases">
        <authorList>
            <person name="Chiriac C."/>
            <person name="Salcher M."/>
            <person name="Ghai R."/>
            <person name="Kavagutti S V."/>
        </authorList>
    </citation>
    <scope>NUCLEOTIDE SEQUENCE</scope>
</reference>